<evidence type="ECO:0000313" key="2">
    <source>
        <dbReference type="EMBL" id="SVB73244.1"/>
    </source>
</evidence>
<feature type="non-terminal residue" evidence="2">
    <location>
        <position position="1"/>
    </location>
</feature>
<reference evidence="2" key="1">
    <citation type="submission" date="2018-05" db="EMBL/GenBank/DDBJ databases">
        <authorList>
            <person name="Lanie J.A."/>
            <person name="Ng W.-L."/>
            <person name="Kazmierczak K.M."/>
            <person name="Andrzejewski T.M."/>
            <person name="Davidsen T.M."/>
            <person name="Wayne K.J."/>
            <person name="Tettelin H."/>
            <person name="Glass J.I."/>
            <person name="Rusch D."/>
            <person name="Podicherti R."/>
            <person name="Tsui H.-C.T."/>
            <person name="Winkler M.E."/>
        </authorList>
    </citation>
    <scope>NUCLEOTIDE SEQUENCE</scope>
</reference>
<sequence>QANERETSEWHRPPMPAPHEHDTHQVLVGTEQSLHRSDKEATTHRRPR</sequence>
<feature type="compositionally biased region" description="Basic and acidic residues" evidence="1">
    <location>
        <begin position="1"/>
        <end position="24"/>
    </location>
</feature>
<protein>
    <submittedName>
        <fullName evidence="2">Uncharacterized protein</fullName>
    </submittedName>
</protein>
<dbReference type="AlphaFoldDB" id="A0A382GEX2"/>
<proteinExistence type="predicted"/>
<feature type="region of interest" description="Disordered" evidence="1">
    <location>
        <begin position="1"/>
        <end position="48"/>
    </location>
</feature>
<evidence type="ECO:0000256" key="1">
    <source>
        <dbReference type="SAM" id="MobiDB-lite"/>
    </source>
</evidence>
<gene>
    <name evidence="2" type="ORF">METZ01_LOCUS226098</name>
</gene>
<organism evidence="2">
    <name type="scientific">marine metagenome</name>
    <dbReference type="NCBI Taxonomy" id="408172"/>
    <lineage>
        <taxon>unclassified sequences</taxon>
        <taxon>metagenomes</taxon>
        <taxon>ecological metagenomes</taxon>
    </lineage>
</organism>
<name>A0A382GEX2_9ZZZZ</name>
<feature type="compositionally biased region" description="Basic and acidic residues" evidence="1">
    <location>
        <begin position="33"/>
        <end position="48"/>
    </location>
</feature>
<dbReference type="EMBL" id="UINC01054936">
    <property type="protein sequence ID" value="SVB73244.1"/>
    <property type="molecule type" value="Genomic_DNA"/>
</dbReference>
<accession>A0A382GEX2</accession>